<name>A0A1T4THB7_9ACTN</name>
<evidence type="ECO:0000313" key="3">
    <source>
        <dbReference type="Proteomes" id="UP000190637"/>
    </source>
</evidence>
<protein>
    <submittedName>
        <fullName evidence="2">Helix-turn-helix domain-containing protein</fullName>
    </submittedName>
</protein>
<sequence length="286" mass="31667">MHAFIVAMPQKDSARNPALRKFGAELARLRRMADLSQEALGRPLNLRGATIGHYERALRTPSRTIVSRLDEALGAEGKLLALWPEFSRAAYPEYAGDFFQAVPTATVMRDYHPTLIPGPLQTEEYAWATIKAGSHLATDDEISRLVNSRMQRREELSASRNPAIWAIITEITVKHLATDPGILAGQVELLLELSESRVRLQVLPWSVGIRYHPGLSGPFTVLSFADKADIVYVEGVGTGNLISDPQKVEEIRFRFGTLQAAALSPEQTSTFLQNILEGDPRELAQI</sequence>
<evidence type="ECO:0000259" key="1">
    <source>
        <dbReference type="PROSITE" id="PS50943"/>
    </source>
</evidence>
<dbReference type="EMBL" id="FUWS01000025">
    <property type="protein sequence ID" value="SKA39784.1"/>
    <property type="molecule type" value="Genomic_DNA"/>
</dbReference>
<dbReference type="GO" id="GO:0003677">
    <property type="term" value="F:DNA binding"/>
    <property type="evidence" value="ECO:0007669"/>
    <property type="project" value="InterPro"/>
</dbReference>
<dbReference type="Gene3D" id="1.10.260.40">
    <property type="entry name" value="lambda repressor-like DNA-binding domains"/>
    <property type="match status" value="1"/>
</dbReference>
<dbReference type="InterPro" id="IPR001387">
    <property type="entry name" value="Cro/C1-type_HTH"/>
</dbReference>
<keyword evidence="3" id="KW-1185">Reference proteome</keyword>
<reference evidence="2 3" key="1">
    <citation type="submission" date="2017-02" db="EMBL/GenBank/DDBJ databases">
        <authorList>
            <person name="Peterson S.W."/>
        </authorList>
    </citation>
    <scope>NUCLEOTIDE SEQUENCE [LARGE SCALE GENOMIC DNA]</scope>
    <source>
        <strain evidence="2 3">DSM 45154</strain>
    </source>
</reference>
<dbReference type="InterPro" id="IPR043917">
    <property type="entry name" value="DUF5753"/>
</dbReference>
<organism evidence="2 3">
    <name type="scientific">Marinactinospora thermotolerans DSM 45154</name>
    <dbReference type="NCBI Taxonomy" id="1122192"/>
    <lineage>
        <taxon>Bacteria</taxon>
        <taxon>Bacillati</taxon>
        <taxon>Actinomycetota</taxon>
        <taxon>Actinomycetes</taxon>
        <taxon>Streptosporangiales</taxon>
        <taxon>Nocardiopsidaceae</taxon>
        <taxon>Marinactinospora</taxon>
    </lineage>
</organism>
<gene>
    <name evidence="2" type="ORF">SAMN02745673_05009</name>
</gene>
<dbReference type="CDD" id="cd00093">
    <property type="entry name" value="HTH_XRE"/>
    <property type="match status" value="1"/>
</dbReference>
<dbReference type="STRING" id="1122192.SAMN02745673_05009"/>
<dbReference type="AlphaFoldDB" id="A0A1T4THB7"/>
<feature type="domain" description="HTH cro/C1-type" evidence="1">
    <location>
        <begin position="26"/>
        <end position="80"/>
    </location>
</feature>
<dbReference type="Proteomes" id="UP000190637">
    <property type="component" value="Unassembled WGS sequence"/>
</dbReference>
<evidence type="ECO:0000313" key="2">
    <source>
        <dbReference type="EMBL" id="SKA39784.1"/>
    </source>
</evidence>
<dbReference type="PROSITE" id="PS50943">
    <property type="entry name" value="HTH_CROC1"/>
    <property type="match status" value="1"/>
</dbReference>
<dbReference type="Pfam" id="PF13560">
    <property type="entry name" value="HTH_31"/>
    <property type="match status" value="1"/>
</dbReference>
<dbReference type="SMART" id="SM00530">
    <property type="entry name" value="HTH_XRE"/>
    <property type="match status" value="1"/>
</dbReference>
<accession>A0A1T4THB7</accession>
<dbReference type="InterPro" id="IPR010982">
    <property type="entry name" value="Lambda_DNA-bd_dom_sf"/>
</dbReference>
<dbReference type="Pfam" id="PF19054">
    <property type="entry name" value="DUF5753"/>
    <property type="match status" value="1"/>
</dbReference>
<proteinExistence type="predicted"/>
<dbReference type="SUPFAM" id="SSF47413">
    <property type="entry name" value="lambda repressor-like DNA-binding domains"/>
    <property type="match status" value="1"/>
</dbReference>